<dbReference type="OrthoDB" id="5302720at2759"/>
<dbReference type="GO" id="GO:0042597">
    <property type="term" value="C:periplasmic space"/>
    <property type="evidence" value="ECO:0007669"/>
    <property type="project" value="InterPro"/>
</dbReference>
<dbReference type="SUPFAM" id="SSF48230">
    <property type="entry name" value="Chondroitin AC/alginate lyase"/>
    <property type="match status" value="1"/>
</dbReference>
<dbReference type="Pfam" id="PF05426">
    <property type="entry name" value="Alginate_lyase"/>
    <property type="match status" value="1"/>
</dbReference>
<accession>A0A0U1M9S7</accession>
<dbReference type="Proteomes" id="UP000054383">
    <property type="component" value="Unassembled WGS sequence"/>
</dbReference>
<dbReference type="AlphaFoldDB" id="A0A0U1M9S7"/>
<evidence type="ECO:0000256" key="2">
    <source>
        <dbReference type="ARBA" id="ARBA00023239"/>
    </source>
</evidence>
<reference evidence="5 6" key="1">
    <citation type="submission" date="2015-04" db="EMBL/GenBank/DDBJ databases">
        <authorList>
            <person name="Syromyatnikov M.Y."/>
            <person name="Popov V.N."/>
        </authorList>
    </citation>
    <scope>NUCLEOTIDE SEQUENCE [LARGE SCALE GENOMIC DNA]</scope>
    <source>
        <strain evidence="5">WF-38-12</strain>
    </source>
</reference>
<keyword evidence="6" id="KW-1185">Reference proteome</keyword>
<dbReference type="OMA" id="HGTLMYR"/>
<organism evidence="5 6">
    <name type="scientific">Talaromyces islandicus</name>
    <name type="common">Penicillium islandicum</name>
    <dbReference type="NCBI Taxonomy" id="28573"/>
    <lineage>
        <taxon>Eukaryota</taxon>
        <taxon>Fungi</taxon>
        <taxon>Dikarya</taxon>
        <taxon>Ascomycota</taxon>
        <taxon>Pezizomycotina</taxon>
        <taxon>Eurotiomycetes</taxon>
        <taxon>Eurotiomycetidae</taxon>
        <taxon>Eurotiales</taxon>
        <taxon>Trichocomaceae</taxon>
        <taxon>Talaromyces</taxon>
        <taxon>Talaromyces sect. Islandici</taxon>
    </lineage>
</organism>
<dbReference type="EMBL" id="CVMT01000010">
    <property type="protein sequence ID" value="CRG91720.1"/>
    <property type="molecule type" value="Genomic_DNA"/>
</dbReference>
<feature type="domain" description="Alginate lyase" evidence="4">
    <location>
        <begin position="99"/>
        <end position="318"/>
    </location>
</feature>
<proteinExistence type="predicted"/>
<feature type="signal peptide" evidence="3">
    <location>
        <begin position="1"/>
        <end position="19"/>
    </location>
</feature>
<dbReference type="Gene3D" id="1.50.10.100">
    <property type="entry name" value="Chondroitin AC/alginate lyase"/>
    <property type="match status" value="1"/>
</dbReference>
<protein>
    <recommendedName>
        <fullName evidence="4">Alginate lyase domain-containing protein</fullName>
    </recommendedName>
</protein>
<gene>
    <name evidence="5" type="ORF">PISL3812_08772</name>
</gene>
<dbReference type="STRING" id="28573.A0A0U1M9S7"/>
<dbReference type="InterPro" id="IPR008397">
    <property type="entry name" value="Alginate_lyase_dom"/>
</dbReference>
<dbReference type="GO" id="GO:0016829">
    <property type="term" value="F:lyase activity"/>
    <property type="evidence" value="ECO:0007669"/>
    <property type="project" value="UniProtKB-KW"/>
</dbReference>
<evidence type="ECO:0000313" key="5">
    <source>
        <dbReference type="EMBL" id="CRG91720.1"/>
    </source>
</evidence>
<name>A0A0U1M9S7_TALIS</name>
<feature type="chain" id="PRO_5006711707" description="Alginate lyase domain-containing protein" evidence="3">
    <location>
        <begin position="20"/>
        <end position="412"/>
    </location>
</feature>
<keyword evidence="1 3" id="KW-0732">Signal</keyword>
<evidence type="ECO:0000313" key="6">
    <source>
        <dbReference type="Proteomes" id="UP000054383"/>
    </source>
</evidence>
<evidence type="ECO:0000256" key="1">
    <source>
        <dbReference type="ARBA" id="ARBA00022729"/>
    </source>
</evidence>
<evidence type="ECO:0000256" key="3">
    <source>
        <dbReference type="SAM" id="SignalP"/>
    </source>
</evidence>
<keyword evidence="2" id="KW-0456">Lyase</keyword>
<dbReference type="InterPro" id="IPR008929">
    <property type="entry name" value="Chondroitin_lyas"/>
</dbReference>
<sequence length="412" mass="46075">MILQNVLPIFGFLASSIAALPDTGTALVHPGALHSYEDIIRVRNHVKAQEQPWYRAWQHLESGLLAQTSWVPTPQAVLVRGSNATYEPTPPENYPYAYRDAHSAYQLTLRWLIGGNISYADHAVRILDAWGAKLRDINGTEDMFLAAGLYGYQFANAAEILRVYPGWTKENQTIFGDMLTNVFAKYNLAFLKHHNYKTNFYYANWDLCNIASLMAIGIFNDNQTMLSYATHYWQYGPPGGVVANGALPFFSVANFTEEHSGKTLMEIQESGRDQGHATLCIALLGVIAQQAWNQGIDLYSTYGTEILNAAEYVSKYNTNYSVPYQPYTSWEGLLSVVSAKDRFTVRPGYEAISSHYAGLRQMPASWSKKYRDYVNRNISANVEGGGGDYGPLSGGYDVFGHGTLMYRICPDH</sequence>
<evidence type="ECO:0000259" key="4">
    <source>
        <dbReference type="Pfam" id="PF05426"/>
    </source>
</evidence>